<evidence type="ECO:0000313" key="2">
    <source>
        <dbReference type="EMBL" id="KAL1117632.1"/>
    </source>
</evidence>
<dbReference type="EMBL" id="JBFDAA010000015">
    <property type="protein sequence ID" value="KAL1117632.1"/>
    <property type="molecule type" value="Genomic_DNA"/>
</dbReference>
<feature type="compositionally biased region" description="Basic residues" evidence="1">
    <location>
        <begin position="1"/>
        <end position="12"/>
    </location>
</feature>
<comment type="caution">
    <text evidence="2">The sequence shown here is derived from an EMBL/GenBank/DDBJ whole genome shotgun (WGS) entry which is preliminary data.</text>
</comment>
<dbReference type="Proteomes" id="UP001558652">
    <property type="component" value="Unassembled WGS sequence"/>
</dbReference>
<protein>
    <submittedName>
        <fullName evidence="2">Uncharacterized protein</fullName>
    </submittedName>
</protein>
<dbReference type="InterPro" id="IPR029058">
    <property type="entry name" value="AB_hydrolase_fold"/>
</dbReference>
<keyword evidence="3" id="KW-1185">Reference proteome</keyword>
<sequence length="131" mass="14816">MSKRRNMSHQKKKQETTEIGDINDRFKSEVNHDKAYELYAESVTNPAAFPSVKCVNPNCSDYRIAYMGDPTTLPTNTQDQGSYYLRTNANSPYGQGNIFHSLMRDEPYLASALDLTSLCLKVQDEGPEWVG</sequence>
<gene>
    <name evidence="2" type="ORF">AAG570_003947</name>
</gene>
<evidence type="ECO:0000256" key="1">
    <source>
        <dbReference type="SAM" id="MobiDB-lite"/>
    </source>
</evidence>
<dbReference type="AlphaFoldDB" id="A0ABD0Y2D3"/>
<evidence type="ECO:0000313" key="3">
    <source>
        <dbReference type="Proteomes" id="UP001558652"/>
    </source>
</evidence>
<organism evidence="2 3">
    <name type="scientific">Ranatra chinensis</name>
    <dbReference type="NCBI Taxonomy" id="642074"/>
    <lineage>
        <taxon>Eukaryota</taxon>
        <taxon>Metazoa</taxon>
        <taxon>Ecdysozoa</taxon>
        <taxon>Arthropoda</taxon>
        <taxon>Hexapoda</taxon>
        <taxon>Insecta</taxon>
        <taxon>Pterygota</taxon>
        <taxon>Neoptera</taxon>
        <taxon>Paraneoptera</taxon>
        <taxon>Hemiptera</taxon>
        <taxon>Heteroptera</taxon>
        <taxon>Panheteroptera</taxon>
        <taxon>Nepomorpha</taxon>
        <taxon>Nepidae</taxon>
        <taxon>Ranatrinae</taxon>
        <taxon>Ranatra</taxon>
    </lineage>
</organism>
<accession>A0ABD0Y2D3</accession>
<name>A0ABD0Y2D3_9HEMI</name>
<dbReference type="Gene3D" id="3.40.50.1820">
    <property type="entry name" value="alpha/beta hydrolase"/>
    <property type="match status" value="1"/>
</dbReference>
<proteinExistence type="predicted"/>
<reference evidence="2 3" key="1">
    <citation type="submission" date="2024-07" db="EMBL/GenBank/DDBJ databases">
        <title>Chromosome-level genome assembly of the water stick insect Ranatra chinensis (Heteroptera: Nepidae).</title>
        <authorList>
            <person name="Liu X."/>
        </authorList>
    </citation>
    <scope>NUCLEOTIDE SEQUENCE [LARGE SCALE GENOMIC DNA]</scope>
    <source>
        <strain evidence="2">Cailab_2021Rc</strain>
        <tissue evidence="2">Muscle</tissue>
    </source>
</reference>
<feature type="region of interest" description="Disordered" evidence="1">
    <location>
        <begin position="1"/>
        <end position="25"/>
    </location>
</feature>
<dbReference type="SUPFAM" id="SSF53474">
    <property type="entry name" value="alpha/beta-Hydrolases"/>
    <property type="match status" value="1"/>
</dbReference>